<evidence type="ECO:0000256" key="2">
    <source>
        <dbReference type="ARBA" id="ARBA00022448"/>
    </source>
</evidence>
<dbReference type="PANTHER" id="PTHR33281:SF19">
    <property type="entry name" value="VOLTAGE-DEPENDENT ANION CHANNEL-FORMING PROTEIN YNEE"/>
    <property type="match status" value="1"/>
</dbReference>
<evidence type="ECO:0000256" key="3">
    <source>
        <dbReference type="ARBA" id="ARBA00022475"/>
    </source>
</evidence>
<evidence type="ECO:0000256" key="1">
    <source>
        <dbReference type="ARBA" id="ARBA00004651"/>
    </source>
</evidence>
<name>A0A0M0K8Y3_9EUKA</name>
<keyword evidence="3" id="KW-1003">Cell membrane</keyword>
<keyword evidence="6" id="KW-0406">Ion transport</keyword>
<dbReference type="GO" id="GO:0005886">
    <property type="term" value="C:plasma membrane"/>
    <property type="evidence" value="ECO:0007669"/>
    <property type="project" value="UniProtKB-SubCell"/>
</dbReference>
<evidence type="ECO:0000313" key="9">
    <source>
        <dbReference type="Proteomes" id="UP000037460"/>
    </source>
</evidence>
<reference evidence="9" key="1">
    <citation type="journal article" date="2015" name="PLoS Genet.">
        <title>Genome Sequence and Transcriptome Analyses of Chrysochromulina tobin: Metabolic Tools for Enhanced Algal Fitness in the Prominent Order Prymnesiales (Haptophyceae).</title>
        <authorList>
            <person name="Hovde B.T."/>
            <person name="Deodato C.R."/>
            <person name="Hunsperger H.M."/>
            <person name="Ryken S.A."/>
            <person name="Yost W."/>
            <person name="Jha R.K."/>
            <person name="Patterson J."/>
            <person name="Monnat R.J. Jr."/>
            <person name="Barlow S.B."/>
            <person name="Starkenburg S.R."/>
            <person name="Cattolico R.A."/>
        </authorList>
    </citation>
    <scope>NUCLEOTIDE SEQUENCE</scope>
    <source>
        <strain evidence="9">CCMP291</strain>
    </source>
</reference>
<dbReference type="InterPro" id="IPR044669">
    <property type="entry name" value="YneE/VCCN1/2-like"/>
</dbReference>
<evidence type="ECO:0000313" key="8">
    <source>
        <dbReference type="EMBL" id="KOO35316.1"/>
    </source>
</evidence>
<keyword evidence="4" id="KW-0812">Transmembrane</keyword>
<dbReference type="EMBL" id="JWZX01000913">
    <property type="protein sequence ID" value="KOO35316.1"/>
    <property type="molecule type" value="Genomic_DNA"/>
</dbReference>
<sequence>MSISHYDETSEQLQEINHAFQNCLKIRDTPMVYTYVTTLRSFLIVWLLTLPFALVGKFGWLAVPVHSLLAFLFLSIEQMAVEIEQPFGNDANDLPMESYIMDAEKTIVEQIPGYRFDGSEELEERLAQLEAAYYKRSGTPISPFARMGSPMKSPMGV</sequence>
<evidence type="ECO:0000256" key="6">
    <source>
        <dbReference type="ARBA" id="ARBA00023065"/>
    </source>
</evidence>
<evidence type="ECO:0000256" key="4">
    <source>
        <dbReference type="ARBA" id="ARBA00022692"/>
    </source>
</evidence>
<dbReference type="OrthoDB" id="1368at2759"/>
<comment type="subcellular location">
    <subcellularLocation>
        <location evidence="1">Cell membrane</location>
        <topology evidence="1">Multi-pass membrane protein</topology>
    </subcellularLocation>
</comment>
<protein>
    <submittedName>
        <fullName evidence="8">Membrane protein</fullName>
    </submittedName>
</protein>
<gene>
    <name evidence="8" type="ORF">Ctob_012568</name>
</gene>
<accession>A0A0M0K8Y3</accession>
<evidence type="ECO:0000256" key="5">
    <source>
        <dbReference type="ARBA" id="ARBA00022989"/>
    </source>
</evidence>
<dbReference type="Proteomes" id="UP000037460">
    <property type="component" value="Unassembled WGS sequence"/>
</dbReference>
<dbReference type="AlphaFoldDB" id="A0A0M0K8Y3"/>
<evidence type="ECO:0000256" key="7">
    <source>
        <dbReference type="ARBA" id="ARBA00023136"/>
    </source>
</evidence>
<comment type="caution">
    <text evidence="8">The sequence shown here is derived from an EMBL/GenBank/DDBJ whole genome shotgun (WGS) entry which is preliminary data.</text>
</comment>
<keyword evidence="2" id="KW-0813">Transport</keyword>
<keyword evidence="7" id="KW-0472">Membrane</keyword>
<dbReference type="Pfam" id="PF25539">
    <property type="entry name" value="Bestrophin_2"/>
    <property type="match status" value="1"/>
</dbReference>
<dbReference type="GO" id="GO:0005254">
    <property type="term" value="F:chloride channel activity"/>
    <property type="evidence" value="ECO:0007669"/>
    <property type="project" value="InterPro"/>
</dbReference>
<organism evidence="8 9">
    <name type="scientific">Chrysochromulina tobinii</name>
    <dbReference type="NCBI Taxonomy" id="1460289"/>
    <lineage>
        <taxon>Eukaryota</taxon>
        <taxon>Haptista</taxon>
        <taxon>Haptophyta</taxon>
        <taxon>Prymnesiophyceae</taxon>
        <taxon>Prymnesiales</taxon>
        <taxon>Chrysochromulinaceae</taxon>
        <taxon>Chrysochromulina</taxon>
    </lineage>
</organism>
<proteinExistence type="predicted"/>
<dbReference type="PANTHER" id="PTHR33281">
    <property type="entry name" value="UPF0187 PROTEIN YNEE"/>
    <property type="match status" value="1"/>
</dbReference>
<keyword evidence="9" id="KW-1185">Reference proteome</keyword>
<keyword evidence="5" id="KW-1133">Transmembrane helix</keyword>